<comment type="caution">
    <text evidence="2">The sequence shown here is derived from an EMBL/GenBank/DDBJ whole genome shotgun (WGS) entry which is preliminary data.</text>
</comment>
<dbReference type="RefSeq" id="WP_123252331.1">
    <property type="nucleotide sequence ID" value="NZ_RJLR01000012.1"/>
</dbReference>
<dbReference type="AlphaFoldDB" id="A0A3N0G5J1"/>
<proteinExistence type="predicted"/>
<dbReference type="InterPro" id="IPR057087">
    <property type="entry name" value="Gp12-like"/>
</dbReference>
<organism evidence="2 3">
    <name type="scientific">Dickeya undicola</name>
    <dbReference type="NCBI Taxonomy" id="1577887"/>
    <lineage>
        <taxon>Bacteria</taxon>
        <taxon>Pseudomonadati</taxon>
        <taxon>Pseudomonadota</taxon>
        <taxon>Gammaproteobacteria</taxon>
        <taxon>Enterobacterales</taxon>
        <taxon>Pectobacteriaceae</taxon>
        <taxon>Dickeya</taxon>
    </lineage>
</organism>
<evidence type="ECO:0000259" key="1">
    <source>
        <dbReference type="Pfam" id="PF23961"/>
    </source>
</evidence>
<protein>
    <recommendedName>
        <fullName evidence="1">Phage neck terminator protein gp12-like domain-containing protein</fullName>
    </recommendedName>
</protein>
<feature type="domain" description="Phage neck terminator protein gp12-like" evidence="1">
    <location>
        <begin position="6"/>
        <end position="163"/>
    </location>
</feature>
<sequence length="173" mass="19343">METIDELHDVFRQLVSMASGVETVILADQGRPAPAGLYATYKPVPVRAYGWSRKKRELIPAVADSDPSLGAWQDMRETAATSMDFMLSVNIINEGADTAIMRLHNANFRTPVSEFLYQNAIAWRHVSNCRNLTGFMQAGLQPRWQADILLFIEHTVSYDLLRAAGFDVNVIEG</sequence>
<accession>A0A3N0G5J1</accession>
<reference evidence="2 3" key="1">
    <citation type="submission" date="2018-11" db="EMBL/GenBank/DDBJ databases">
        <title>Characterization of surface water Dickeya isolates.</title>
        <authorList>
            <person name="Van Gijsegem F."/>
            <person name="Pedron J."/>
        </authorList>
    </citation>
    <scope>NUCLEOTIDE SEQUENCE [LARGE SCALE GENOMIC DNA]</scope>
    <source>
        <strain evidence="2 3">FVG1-MFV-O17</strain>
    </source>
</reference>
<dbReference type="OrthoDB" id="6475922at2"/>
<evidence type="ECO:0000313" key="3">
    <source>
        <dbReference type="Proteomes" id="UP000276061"/>
    </source>
</evidence>
<name>A0A3N0G5J1_9GAMM</name>
<dbReference type="NCBIfam" id="NF047498">
    <property type="entry name" value="LIC_12616_fam"/>
    <property type="match status" value="1"/>
</dbReference>
<evidence type="ECO:0000313" key="2">
    <source>
        <dbReference type="EMBL" id="RNM07704.1"/>
    </source>
</evidence>
<gene>
    <name evidence="2" type="ORF">EF878_07135</name>
</gene>
<dbReference type="Pfam" id="PF23961">
    <property type="entry name" value="Phage_tail_terminator_9"/>
    <property type="match status" value="1"/>
</dbReference>
<dbReference type="EMBL" id="RJLR01000012">
    <property type="protein sequence ID" value="RNM07704.1"/>
    <property type="molecule type" value="Genomic_DNA"/>
</dbReference>
<dbReference type="Proteomes" id="UP000276061">
    <property type="component" value="Unassembled WGS sequence"/>
</dbReference>